<evidence type="ECO:0000256" key="6">
    <source>
        <dbReference type="ARBA" id="ARBA00023004"/>
    </source>
</evidence>
<accession>A0A088DHA8</accession>
<evidence type="ECO:0000256" key="7">
    <source>
        <dbReference type="ARBA" id="ARBA00023033"/>
    </source>
</evidence>
<dbReference type="FunFam" id="1.10.630.10:FF:000018">
    <property type="entry name" value="Cytochrome P450 monooxygenase"/>
    <property type="match status" value="1"/>
</dbReference>
<reference evidence="10" key="1">
    <citation type="journal article" date="2014" name="FEBS Lett.">
        <title>Identification and comparative analysis of a genomic island in Mycobacterium avium subsp. hominissuis.</title>
        <authorList>
            <person name="Lahiri A."/>
            <person name="Sanchini A."/>
            <person name="Semmler T."/>
            <person name="Schafer H."/>
            <person name="Lewin A."/>
        </authorList>
    </citation>
    <scope>NUCLEOTIDE SEQUENCE</scope>
    <source>
        <strain evidence="10">2721</strain>
    </source>
</reference>
<dbReference type="SUPFAM" id="SSF48264">
    <property type="entry name" value="Cytochrome P450"/>
    <property type="match status" value="1"/>
</dbReference>
<feature type="region of interest" description="Disordered" evidence="9">
    <location>
        <begin position="382"/>
        <end position="406"/>
    </location>
</feature>
<dbReference type="InterPro" id="IPR001128">
    <property type="entry name" value="Cyt_P450"/>
</dbReference>
<dbReference type="InterPro" id="IPR017972">
    <property type="entry name" value="Cyt_P450_CS"/>
</dbReference>
<dbReference type="PRINTS" id="PR00385">
    <property type="entry name" value="P450"/>
</dbReference>
<dbReference type="PRINTS" id="PR00359">
    <property type="entry name" value="BP450"/>
</dbReference>
<evidence type="ECO:0000256" key="4">
    <source>
        <dbReference type="ARBA" id="ARBA00022723"/>
    </source>
</evidence>
<dbReference type="PANTHER" id="PTHR46696">
    <property type="entry name" value="P450, PUTATIVE (EUROFUNG)-RELATED"/>
    <property type="match status" value="1"/>
</dbReference>
<dbReference type="GO" id="GO:0005506">
    <property type="term" value="F:iron ion binding"/>
    <property type="evidence" value="ECO:0007669"/>
    <property type="project" value="InterPro"/>
</dbReference>
<sequence length="406" mass="44984">MTLYDPYDAAIQEDPFPVYRRLRDEAPTYWNPDRRFWALSRFEDLWTAVHDHARFSSAQGIVLGQDVAQDVTDLLPMMIMMDPPRHDQLRRLVSRAFAPRSIAAMEASIRAVADELIDTLPAEGGDFVELYAGRLPMTVIAVMLGVPVEDRDQFRGWSDDLAQVSPDDPASVARALQGSAGILGYLPPLLEERRVQPRDDLISALLAAEIDGERLGDSEILGTCFLLLTAGNETTTNLISNALMMLEQQPDVRRQVIGDRSLLPSFIEEVLRLESPVQGLTRTLTENVVMHGERMSAGDKVLLLYGSANRDEREYPDADTLVMGRRCERALAFGHGIHYCLGASLARLESRIAFEQLFERVPDIRIAEGAQRVHSGPIRGFERLPVQLPGGTSPRANGGPRADGGS</sequence>
<dbReference type="InterPro" id="IPR002397">
    <property type="entry name" value="Cyt_P450_B"/>
</dbReference>
<dbReference type="RefSeq" id="WP_051599030.1">
    <property type="nucleotide sequence ID" value="NZ_FKJL01000043.1"/>
</dbReference>
<dbReference type="EMBL" id="KM105871">
    <property type="protein sequence ID" value="AIL92352.1"/>
    <property type="molecule type" value="Genomic_DNA"/>
</dbReference>
<evidence type="ECO:0000256" key="8">
    <source>
        <dbReference type="RuleBase" id="RU000461"/>
    </source>
</evidence>
<keyword evidence="6 8" id="KW-0408">Iron</keyword>
<evidence type="ECO:0000256" key="2">
    <source>
        <dbReference type="ARBA" id="ARBA00010617"/>
    </source>
</evidence>
<dbReference type="GO" id="GO:0020037">
    <property type="term" value="F:heme binding"/>
    <property type="evidence" value="ECO:0007669"/>
    <property type="project" value="InterPro"/>
</dbReference>
<keyword evidence="5 8" id="KW-0560">Oxidoreductase</keyword>
<dbReference type="Pfam" id="PF00067">
    <property type="entry name" value="p450"/>
    <property type="match status" value="1"/>
</dbReference>
<evidence type="ECO:0000313" key="10">
    <source>
        <dbReference type="EMBL" id="AIL92352.1"/>
    </source>
</evidence>
<proteinExistence type="inferred from homology"/>
<evidence type="ECO:0000256" key="1">
    <source>
        <dbReference type="ARBA" id="ARBA00001971"/>
    </source>
</evidence>
<keyword evidence="7 8" id="KW-0503">Monooxygenase</keyword>
<dbReference type="AlphaFoldDB" id="A0A088DHA8"/>
<protein>
    <submittedName>
        <fullName evidence="10">Putative cytochrome P450 hydroxylase</fullName>
    </submittedName>
</protein>
<evidence type="ECO:0000256" key="3">
    <source>
        <dbReference type="ARBA" id="ARBA00022617"/>
    </source>
</evidence>
<evidence type="ECO:0000256" key="5">
    <source>
        <dbReference type="ARBA" id="ARBA00023002"/>
    </source>
</evidence>
<keyword evidence="4 8" id="KW-0479">Metal-binding</keyword>
<dbReference type="PROSITE" id="PS00086">
    <property type="entry name" value="CYTOCHROME_P450"/>
    <property type="match status" value="1"/>
</dbReference>
<comment type="cofactor">
    <cofactor evidence="1">
        <name>heme</name>
        <dbReference type="ChEBI" id="CHEBI:30413"/>
    </cofactor>
</comment>
<evidence type="ECO:0000256" key="9">
    <source>
        <dbReference type="SAM" id="MobiDB-lite"/>
    </source>
</evidence>
<organism evidence="10">
    <name type="scientific">Mycobacterium avium subsp. hominissuis</name>
    <dbReference type="NCBI Taxonomy" id="439334"/>
    <lineage>
        <taxon>Bacteria</taxon>
        <taxon>Bacillati</taxon>
        <taxon>Actinomycetota</taxon>
        <taxon>Actinomycetes</taxon>
        <taxon>Mycobacteriales</taxon>
        <taxon>Mycobacteriaceae</taxon>
        <taxon>Mycobacterium</taxon>
        <taxon>Mycobacterium avium complex (MAC)</taxon>
    </lineage>
</organism>
<dbReference type="PANTHER" id="PTHR46696:SF4">
    <property type="entry name" value="BIOTIN BIOSYNTHESIS CYTOCHROME P450"/>
    <property type="match status" value="1"/>
</dbReference>
<dbReference type="GO" id="GO:0036199">
    <property type="term" value="F:cholest-4-en-3-one 26-monooxygenase activity"/>
    <property type="evidence" value="ECO:0007669"/>
    <property type="project" value="TreeGrafter"/>
</dbReference>
<name>A0A088DHA8_MYCAV</name>
<dbReference type="GO" id="GO:0006707">
    <property type="term" value="P:cholesterol catabolic process"/>
    <property type="evidence" value="ECO:0007669"/>
    <property type="project" value="TreeGrafter"/>
</dbReference>
<dbReference type="Gene3D" id="1.10.630.10">
    <property type="entry name" value="Cytochrome P450"/>
    <property type="match status" value="1"/>
</dbReference>
<dbReference type="InterPro" id="IPR036396">
    <property type="entry name" value="Cyt_P450_sf"/>
</dbReference>
<dbReference type="GO" id="GO:0008395">
    <property type="term" value="F:steroid hydroxylase activity"/>
    <property type="evidence" value="ECO:0007669"/>
    <property type="project" value="TreeGrafter"/>
</dbReference>
<keyword evidence="3 8" id="KW-0349">Heme</keyword>
<comment type="similarity">
    <text evidence="2 8">Belongs to the cytochrome P450 family.</text>
</comment>